<dbReference type="EMBL" id="PFAF01000017">
    <property type="protein sequence ID" value="PIR99143.1"/>
    <property type="molecule type" value="Genomic_DNA"/>
</dbReference>
<evidence type="ECO:0000313" key="2">
    <source>
        <dbReference type="Proteomes" id="UP000230796"/>
    </source>
</evidence>
<accession>A0A2H0VJ86</accession>
<dbReference type="Proteomes" id="UP000230796">
    <property type="component" value="Unassembled WGS sequence"/>
</dbReference>
<reference evidence="2" key="1">
    <citation type="submission" date="2017-09" db="EMBL/GenBank/DDBJ databases">
        <title>Depth-based differentiation of microbial function through sediment-hosted aquifers and enrichment of novel symbionts in the deep terrestrial subsurface.</title>
        <authorList>
            <person name="Probst A.J."/>
            <person name="Ladd B."/>
            <person name="Jarett J.K."/>
            <person name="Geller-Mcgrath D.E."/>
            <person name="Sieber C.M.K."/>
            <person name="Emerson J.B."/>
            <person name="Anantharaman K."/>
            <person name="Thomas B.C."/>
            <person name="Malmstrom R."/>
            <person name="Stieglmeier M."/>
            <person name="Klingl A."/>
            <person name="Woyke T."/>
            <person name="Ryan C.M."/>
            <person name="Banfield J.F."/>
        </authorList>
    </citation>
    <scope>NUCLEOTIDE SEQUENCE [LARGE SCALE GENOMIC DNA]</scope>
</reference>
<name>A0A2H0VJ86_9BACT</name>
<sequence>MGSLTGAVASQIITEAFTKVGLIRMEIGLDVQTQKPALLQGLPPEQSRKWKLVIRPFNIGWRKLNG</sequence>
<evidence type="ECO:0000313" key="1">
    <source>
        <dbReference type="EMBL" id="PIR99143.1"/>
    </source>
</evidence>
<organism evidence="1 2">
    <name type="scientific">Candidatus Collierbacteria bacterium CG10_big_fil_rev_8_21_14_0_10_44_9</name>
    <dbReference type="NCBI Taxonomy" id="1974535"/>
    <lineage>
        <taxon>Bacteria</taxon>
        <taxon>Candidatus Collieribacteriota</taxon>
    </lineage>
</organism>
<dbReference type="AlphaFoldDB" id="A0A2H0VJ86"/>
<proteinExistence type="predicted"/>
<comment type="caution">
    <text evidence="1">The sequence shown here is derived from an EMBL/GenBank/DDBJ whole genome shotgun (WGS) entry which is preliminary data.</text>
</comment>
<protein>
    <submittedName>
        <fullName evidence="1">Uncharacterized protein</fullName>
    </submittedName>
</protein>
<gene>
    <name evidence="1" type="ORF">COT87_01020</name>
</gene>